<feature type="non-terminal residue" evidence="1">
    <location>
        <position position="116"/>
    </location>
</feature>
<dbReference type="AlphaFoldDB" id="A0A633ISU1"/>
<proteinExistence type="predicted"/>
<accession>A0A633ISU1</accession>
<reference evidence="1" key="1">
    <citation type="submission" date="2019-10" db="EMBL/GenBank/DDBJ databases">
        <authorList>
            <consortium name="PulseNet: The National Subtyping Network for Foodborne Disease Surveillance"/>
            <person name="Tarr C.L."/>
            <person name="Trees E."/>
            <person name="Katz L.S."/>
            <person name="Carleton-Romer H.A."/>
            <person name="Stroika S."/>
            <person name="Kucerova Z."/>
            <person name="Roache K.F."/>
            <person name="Sabol A.L."/>
            <person name="Besser J."/>
            <person name="Gerner-Smidt P."/>
        </authorList>
    </citation>
    <scope>NUCLEOTIDE SEQUENCE</scope>
    <source>
        <strain evidence="1">PNUSAS109527</strain>
    </source>
</reference>
<organism evidence="1">
    <name type="scientific">Salmonella enterica</name>
    <name type="common">Salmonella choleraesuis</name>
    <dbReference type="NCBI Taxonomy" id="28901"/>
    <lineage>
        <taxon>Bacteria</taxon>
        <taxon>Pseudomonadati</taxon>
        <taxon>Pseudomonadota</taxon>
        <taxon>Gammaproteobacteria</taxon>
        <taxon>Enterobacterales</taxon>
        <taxon>Enterobacteriaceae</taxon>
        <taxon>Salmonella</taxon>
    </lineage>
</organism>
<dbReference type="InterPro" id="IPR045664">
    <property type="entry name" value="DUF6387"/>
</dbReference>
<name>A0A633ISU1_SALER</name>
<gene>
    <name evidence="1" type="ORF">GC625_18495</name>
</gene>
<comment type="caution">
    <text evidence="1">The sequence shown here is derived from an EMBL/GenBank/DDBJ whole genome shotgun (WGS) entry which is preliminary data.</text>
</comment>
<dbReference type="EMBL" id="AAMGXZ010000099">
    <property type="protein sequence ID" value="EDH2535600.1"/>
    <property type="molecule type" value="Genomic_DNA"/>
</dbReference>
<protein>
    <submittedName>
        <fullName evidence="1">Uncharacterized protein</fullName>
    </submittedName>
</protein>
<evidence type="ECO:0000313" key="1">
    <source>
        <dbReference type="EMBL" id="EDH2535600.1"/>
    </source>
</evidence>
<dbReference type="Pfam" id="PF19924">
    <property type="entry name" value="DUF6387"/>
    <property type="match status" value="1"/>
</dbReference>
<sequence length="116" mass="14072">MKSWVKMNSWTSEDTKAVKTWFDLDKYREFENISINMLYHEIWARTYFFKPVIEEGMQKTVMKNYMQILDGDPFLIKEKHLNYMDAENKLYQPPYFFITTVDRIANISFACMRKAL</sequence>